<evidence type="ECO:0000313" key="2">
    <source>
        <dbReference type="Proteomes" id="UP000037566"/>
    </source>
</evidence>
<comment type="caution">
    <text evidence="1">The sequence shown here is derived from an EMBL/GenBank/DDBJ whole genome shotgun (WGS) entry which is preliminary data.</text>
</comment>
<organism evidence="1 2">
    <name type="scientific">Komagataeibacter europaeus</name>
    <name type="common">Gluconacetobacter europaeus</name>
    <dbReference type="NCBI Taxonomy" id="33995"/>
    <lineage>
        <taxon>Bacteria</taxon>
        <taxon>Pseudomonadati</taxon>
        <taxon>Pseudomonadota</taxon>
        <taxon>Alphaproteobacteria</taxon>
        <taxon>Acetobacterales</taxon>
        <taxon>Acetobacteraceae</taxon>
        <taxon>Komagataeibacter</taxon>
    </lineage>
</organism>
<protein>
    <recommendedName>
        <fullName evidence="3">Transposase</fullName>
    </recommendedName>
</protein>
<accession>A0A0M0EJE6</accession>
<dbReference type="STRING" id="33995.KOEU_12150"/>
<dbReference type="Proteomes" id="UP000037566">
    <property type="component" value="Unassembled WGS sequence"/>
</dbReference>
<sequence>MSRRLFVAAVLHCYRAGIAWRDLPVRFGGLEECAWAIALSLTSGQWADITEAEPLPDEVDTGASVTDTP</sequence>
<evidence type="ECO:0008006" key="3">
    <source>
        <dbReference type="Google" id="ProtNLM"/>
    </source>
</evidence>
<name>A0A0M0EJE6_KOMEU</name>
<proteinExistence type="predicted"/>
<dbReference type="AlphaFoldDB" id="A0A0M0EJE6"/>
<evidence type="ECO:0000313" key="1">
    <source>
        <dbReference type="EMBL" id="KON65375.1"/>
    </source>
</evidence>
<reference evidence="1" key="1">
    <citation type="submission" date="2015-08" db="EMBL/GenBank/DDBJ databases">
        <title>Draft genome sequence of Komagataeibacter europaeus CECT 8546 a cellulose producer strain from vinegar produced by the traditional method.</title>
        <authorList>
            <person name="Poehlein A."/>
            <person name="Valera M.J."/>
            <person name="Haack F.S."/>
            <person name="Mas A."/>
            <person name="Daniel R."/>
            <person name="Streit W.R."/>
            <person name="Mateo E."/>
        </authorList>
    </citation>
    <scope>NUCLEOTIDE SEQUENCE [LARGE SCALE GENOMIC DNA]</scope>
    <source>
        <strain evidence="1">CECT 8546</strain>
    </source>
</reference>
<dbReference type="PATRIC" id="fig|33995.3.peg.1358"/>
<dbReference type="EMBL" id="LHUQ01000004">
    <property type="protein sequence ID" value="KON65375.1"/>
    <property type="molecule type" value="Genomic_DNA"/>
</dbReference>
<keyword evidence="2" id="KW-1185">Reference proteome</keyword>
<gene>
    <name evidence="1" type="ORF">KOEU_12150</name>
</gene>